<evidence type="ECO:0000313" key="2">
    <source>
        <dbReference type="Proteomes" id="UP000887581"/>
    </source>
</evidence>
<accession>A0A915PTU9</accession>
<name>A0A915PTU9_9BILA</name>
<organism evidence="2 3">
    <name type="scientific">Setaria digitata</name>
    <dbReference type="NCBI Taxonomy" id="48799"/>
    <lineage>
        <taxon>Eukaryota</taxon>
        <taxon>Metazoa</taxon>
        <taxon>Ecdysozoa</taxon>
        <taxon>Nematoda</taxon>
        <taxon>Chromadorea</taxon>
        <taxon>Rhabditida</taxon>
        <taxon>Spirurina</taxon>
        <taxon>Spiruromorpha</taxon>
        <taxon>Filarioidea</taxon>
        <taxon>Setariidae</taxon>
        <taxon>Setaria</taxon>
    </lineage>
</organism>
<proteinExistence type="predicted"/>
<keyword evidence="2" id="KW-1185">Reference proteome</keyword>
<dbReference type="WBParaSite" id="sdigi.contig25.g2035.t1">
    <property type="protein sequence ID" value="sdigi.contig25.g2035.t1"/>
    <property type="gene ID" value="sdigi.contig25.g2035"/>
</dbReference>
<reference evidence="3" key="1">
    <citation type="submission" date="2022-11" db="UniProtKB">
        <authorList>
            <consortium name="WormBaseParasite"/>
        </authorList>
    </citation>
    <scope>IDENTIFICATION</scope>
</reference>
<evidence type="ECO:0000313" key="3">
    <source>
        <dbReference type="WBParaSite" id="sdigi.contig25.g2035.t1"/>
    </source>
</evidence>
<dbReference type="AlphaFoldDB" id="A0A915PTU9"/>
<sequence>MDKLDDLRIANTGSACATKRKSDTKGSSNPPNTRKRDRGPQSVRRVLARRLHRVGWCWSPPLPLVIKSCSYPGGELLTTALGVFRCETPASKAERLRINFG</sequence>
<feature type="region of interest" description="Disordered" evidence="1">
    <location>
        <begin position="1"/>
        <end position="43"/>
    </location>
</feature>
<dbReference type="Proteomes" id="UP000887581">
    <property type="component" value="Unplaced"/>
</dbReference>
<protein>
    <submittedName>
        <fullName evidence="3">Uncharacterized protein</fullName>
    </submittedName>
</protein>
<evidence type="ECO:0000256" key="1">
    <source>
        <dbReference type="SAM" id="MobiDB-lite"/>
    </source>
</evidence>